<name>A0A3N6LQD4_NATCH</name>
<keyword evidence="1" id="KW-0472">Membrane</keyword>
<evidence type="ECO:0000256" key="1">
    <source>
        <dbReference type="SAM" id="Phobius"/>
    </source>
</evidence>
<dbReference type="Proteomes" id="UP000282323">
    <property type="component" value="Unassembled WGS sequence"/>
</dbReference>
<keyword evidence="1" id="KW-1133">Transmembrane helix</keyword>
<proteinExistence type="predicted"/>
<keyword evidence="1" id="KW-0812">Transmembrane</keyword>
<gene>
    <name evidence="2" type="ORF">EA473_18600</name>
</gene>
<feature type="transmembrane region" description="Helical" evidence="1">
    <location>
        <begin position="175"/>
        <end position="198"/>
    </location>
</feature>
<comment type="caution">
    <text evidence="2">The sequence shown here is derived from an EMBL/GenBank/DDBJ whole genome shotgun (WGS) entry which is preliminary data.</text>
</comment>
<keyword evidence="3" id="KW-1185">Reference proteome</keyword>
<reference evidence="2 3" key="1">
    <citation type="submission" date="2018-10" db="EMBL/GenBank/DDBJ databases">
        <title>Natrarchaeobius chitinivorans gen. nov., sp. nov., and Natrarchaeobius haloalkaliphilus sp. nov., alkaliphilic, chitin-utilizing haloarchaea from hypersaline alkaline lakes.</title>
        <authorList>
            <person name="Sorokin D.Y."/>
            <person name="Elcheninov A.G."/>
            <person name="Kostrikina N.A."/>
            <person name="Bale N.J."/>
            <person name="Sinninghe Damste J.S."/>
            <person name="Khijniak T.V."/>
            <person name="Kublanov I.V."/>
            <person name="Toshchakov S.V."/>
        </authorList>
    </citation>
    <scope>NUCLEOTIDE SEQUENCE [LARGE SCALE GENOMIC DNA]</scope>
    <source>
        <strain evidence="2 3">AArcht4T</strain>
    </source>
</reference>
<protein>
    <submittedName>
        <fullName evidence="2">Uncharacterized protein</fullName>
    </submittedName>
</protein>
<evidence type="ECO:0000313" key="2">
    <source>
        <dbReference type="EMBL" id="RQG91808.1"/>
    </source>
</evidence>
<dbReference type="RefSeq" id="WP_124197081.1">
    <property type="nucleotide sequence ID" value="NZ_REGA01000020.1"/>
</dbReference>
<organism evidence="2 3">
    <name type="scientific">Natrarchaeobius chitinivorans</name>
    <dbReference type="NCBI Taxonomy" id="1679083"/>
    <lineage>
        <taxon>Archaea</taxon>
        <taxon>Methanobacteriati</taxon>
        <taxon>Methanobacteriota</taxon>
        <taxon>Stenosarchaea group</taxon>
        <taxon>Halobacteria</taxon>
        <taxon>Halobacteriales</taxon>
        <taxon>Natrialbaceae</taxon>
        <taxon>Natrarchaeobius</taxon>
    </lineage>
</organism>
<dbReference type="EMBL" id="REGA01000020">
    <property type="protein sequence ID" value="RQG91808.1"/>
    <property type="molecule type" value="Genomic_DNA"/>
</dbReference>
<accession>A0A3N6LQD4</accession>
<dbReference type="AlphaFoldDB" id="A0A3N6LQD4"/>
<evidence type="ECO:0000313" key="3">
    <source>
        <dbReference type="Proteomes" id="UP000282323"/>
    </source>
</evidence>
<feature type="transmembrane region" description="Helical" evidence="1">
    <location>
        <begin position="32"/>
        <end position="51"/>
    </location>
</feature>
<sequence>MKADATEEIVEDELRMTEKSVANLDSICDTTLVGITFLFAGIATWGAFGFGEVSSGSISTTQAWPFLGFIVLSGVATTVAVSYIIRGLFPRQFYTEEVGETILHSTWLPGIGSGTSQSAILDRARSTTAEAYVSEFIESYDPEDEIETHEKFSKVKLRNLKAIAGIKAKLTGKGLLWFQLGVLFFLASLLYGGVLVVLSG</sequence>
<feature type="transmembrane region" description="Helical" evidence="1">
    <location>
        <begin position="63"/>
        <end position="85"/>
    </location>
</feature>